<evidence type="ECO:0000256" key="2">
    <source>
        <dbReference type="ARBA" id="ARBA00022748"/>
    </source>
</evidence>
<comment type="caution">
    <text evidence="7">The sequence shown here is derived from an EMBL/GenBank/DDBJ whole genome shotgun (WGS) entry which is preliminary data.</text>
</comment>
<name>A0ABV7JQ23_9SPHI</name>
<accession>A0ABV7JQ23</accession>
<dbReference type="InterPro" id="IPR025380">
    <property type="entry name" value="DUF4369"/>
</dbReference>
<keyword evidence="3" id="KW-1015">Disulfide bond</keyword>
<dbReference type="RefSeq" id="WP_379026343.1">
    <property type="nucleotide sequence ID" value="NZ_JBHRTA010000062.1"/>
</dbReference>
<dbReference type="CDD" id="cd02966">
    <property type="entry name" value="TlpA_like_family"/>
    <property type="match status" value="1"/>
</dbReference>
<gene>
    <name evidence="7" type="ORF">ACFOET_20910</name>
</gene>
<dbReference type="InterPro" id="IPR036249">
    <property type="entry name" value="Thioredoxin-like_sf"/>
</dbReference>
<evidence type="ECO:0000256" key="5">
    <source>
        <dbReference type="SAM" id="SignalP"/>
    </source>
</evidence>
<protein>
    <submittedName>
        <fullName evidence="7">Redoxin domain-containing protein</fullName>
    </submittedName>
</protein>
<evidence type="ECO:0000313" key="7">
    <source>
        <dbReference type="EMBL" id="MFC3200094.1"/>
    </source>
</evidence>
<evidence type="ECO:0000256" key="1">
    <source>
        <dbReference type="ARBA" id="ARBA00004196"/>
    </source>
</evidence>
<organism evidence="7 8">
    <name type="scientific">Parapedobacter deserti</name>
    <dbReference type="NCBI Taxonomy" id="1912957"/>
    <lineage>
        <taxon>Bacteria</taxon>
        <taxon>Pseudomonadati</taxon>
        <taxon>Bacteroidota</taxon>
        <taxon>Sphingobacteriia</taxon>
        <taxon>Sphingobacteriales</taxon>
        <taxon>Sphingobacteriaceae</taxon>
        <taxon>Parapedobacter</taxon>
    </lineage>
</organism>
<keyword evidence="2" id="KW-0201">Cytochrome c-type biogenesis</keyword>
<evidence type="ECO:0000259" key="6">
    <source>
        <dbReference type="PROSITE" id="PS51352"/>
    </source>
</evidence>
<dbReference type="Proteomes" id="UP001595526">
    <property type="component" value="Unassembled WGS sequence"/>
</dbReference>
<dbReference type="PANTHER" id="PTHR42852:SF6">
    <property type="entry name" value="THIOL:DISULFIDE INTERCHANGE PROTEIN DSBE"/>
    <property type="match status" value="1"/>
</dbReference>
<dbReference type="InterPro" id="IPR050553">
    <property type="entry name" value="Thioredoxin_ResA/DsbE_sf"/>
</dbReference>
<feature type="domain" description="Thioredoxin" evidence="6">
    <location>
        <begin position="191"/>
        <end position="332"/>
    </location>
</feature>
<dbReference type="SUPFAM" id="SSF52833">
    <property type="entry name" value="Thioredoxin-like"/>
    <property type="match status" value="1"/>
</dbReference>
<dbReference type="InterPro" id="IPR000866">
    <property type="entry name" value="AhpC/TSA"/>
</dbReference>
<evidence type="ECO:0000256" key="3">
    <source>
        <dbReference type="ARBA" id="ARBA00023157"/>
    </source>
</evidence>
<dbReference type="InterPro" id="IPR017937">
    <property type="entry name" value="Thioredoxin_CS"/>
</dbReference>
<dbReference type="PROSITE" id="PS00194">
    <property type="entry name" value="THIOREDOXIN_1"/>
    <property type="match status" value="1"/>
</dbReference>
<keyword evidence="8" id="KW-1185">Reference proteome</keyword>
<keyword evidence="4" id="KW-0676">Redox-active center</keyword>
<reference evidence="8" key="1">
    <citation type="journal article" date="2019" name="Int. J. Syst. Evol. Microbiol.">
        <title>The Global Catalogue of Microorganisms (GCM) 10K type strain sequencing project: providing services to taxonomists for standard genome sequencing and annotation.</title>
        <authorList>
            <consortium name="The Broad Institute Genomics Platform"/>
            <consortium name="The Broad Institute Genome Sequencing Center for Infectious Disease"/>
            <person name="Wu L."/>
            <person name="Ma J."/>
        </authorList>
    </citation>
    <scope>NUCLEOTIDE SEQUENCE [LARGE SCALE GENOMIC DNA]</scope>
    <source>
        <strain evidence="8">KCTC 52416</strain>
    </source>
</reference>
<dbReference type="Pfam" id="PF00578">
    <property type="entry name" value="AhpC-TSA"/>
    <property type="match status" value="1"/>
</dbReference>
<evidence type="ECO:0000256" key="4">
    <source>
        <dbReference type="ARBA" id="ARBA00023284"/>
    </source>
</evidence>
<dbReference type="Pfam" id="PF14289">
    <property type="entry name" value="DUF4369"/>
    <property type="match status" value="1"/>
</dbReference>
<keyword evidence="5" id="KW-0732">Signal</keyword>
<dbReference type="InterPro" id="IPR013766">
    <property type="entry name" value="Thioredoxin_domain"/>
</dbReference>
<dbReference type="Gene3D" id="3.40.30.10">
    <property type="entry name" value="Glutaredoxin"/>
    <property type="match status" value="1"/>
</dbReference>
<feature type="chain" id="PRO_5047263563" evidence="5">
    <location>
        <begin position="21"/>
        <end position="332"/>
    </location>
</feature>
<comment type="subcellular location">
    <subcellularLocation>
        <location evidence="1">Cell envelope</location>
    </subcellularLocation>
</comment>
<sequence length="332" mass="37085">MNAQITLLVGLFLSFGSAQAQRIAPLQLKGNVQGAKNGQIYLQRFDNKIFHTIDSATLKNGDFAFQTAVQLPELYGLTLEKDKTPFYIFLEDAPISVALDTGAYYRNTTVTGSKSHDRFVDYSSRQRNIQIADFIKEDPASITTAYVLYRYFAYRLSPPQIREYTSLLDASLQNSQYVTILHGLANTLETVLPGNKAPDFTSTAPDGSTVRFSDYLGNGYVLLDFWAAWCGPCRRENPNVVAAYQQYKNKGFNVFGVSLDKTREAWVKAIEADGLTWPQVSDITFWNSKAAALYGVRSIPSNFLIGPDGTIVARNLRGEELHDKLAELIDKK</sequence>
<proteinExistence type="predicted"/>
<dbReference type="PANTHER" id="PTHR42852">
    <property type="entry name" value="THIOL:DISULFIDE INTERCHANGE PROTEIN DSBE"/>
    <property type="match status" value="1"/>
</dbReference>
<dbReference type="PROSITE" id="PS51352">
    <property type="entry name" value="THIOREDOXIN_2"/>
    <property type="match status" value="1"/>
</dbReference>
<evidence type="ECO:0000313" key="8">
    <source>
        <dbReference type="Proteomes" id="UP001595526"/>
    </source>
</evidence>
<feature type="signal peptide" evidence="5">
    <location>
        <begin position="1"/>
        <end position="20"/>
    </location>
</feature>
<dbReference type="EMBL" id="JBHRTA010000062">
    <property type="protein sequence ID" value="MFC3200094.1"/>
    <property type="molecule type" value="Genomic_DNA"/>
</dbReference>